<organism evidence="1 2">
    <name type="scientific">Caerostris extrusa</name>
    <name type="common">Bark spider</name>
    <name type="synonym">Caerostris bankana</name>
    <dbReference type="NCBI Taxonomy" id="172846"/>
    <lineage>
        <taxon>Eukaryota</taxon>
        <taxon>Metazoa</taxon>
        <taxon>Ecdysozoa</taxon>
        <taxon>Arthropoda</taxon>
        <taxon>Chelicerata</taxon>
        <taxon>Arachnida</taxon>
        <taxon>Araneae</taxon>
        <taxon>Araneomorphae</taxon>
        <taxon>Entelegynae</taxon>
        <taxon>Araneoidea</taxon>
        <taxon>Araneidae</taxon>
        <taxon>Caerostris</taxon>
    </lineage>
</organism>
<dbReference type="Proteomes" id="UP001054945">
    <property type="component" value="Unassembled WGS sequence"/>
</dbReference>
<sequence>MPPPGLELEACCTSANVEEEEESKVFIKAKVKLKFQTQGRELDGEKYHVPPLCCKKYGRNKNQENKEEKIVSAGKEPLLTDACAPKGFPPIISGVDGSRIDNCRAGIESLDEKVGPCI</sequence>
<evidence type="ECO:0000313" key="1">
    <source>
        <dbReference type="EMBL" id="GIY29454.1"/>
    </source>
</evidence>
<dbReference type="EMBL" id="BPLR01009076">
    <property type="protein sequence ID" value="GIY29454.1"/>
    <property type="molecule type" value="Genomic_DNA"/>
</dbReference>
<name>A0AAV4S940_CAEEX</name>
<protein>
    <submittedName>
        <fullName evidence="1">Uncharacterized protein</fullName>
    </submittedName>
</protein>
<keyword evidence="2" id="KW-1185">Reference proteome</keyword>
<reference evidence="1 2" key="1">
    <citation type="submission" date="2021-06" db="EMBL/GenBank/DDBJ databases">
        <title>Caerostris extrusa draft genome.</title>
        <authorList>
            <person name="Kono N."/>
            <person name="Arakawa K."/>
        </authorList>
    </citation>
    <scope>NUCLEOTIDE SEQUENCE [LARGE SCALE GENOMIC DNA]</scope>
</reference>
<comment type="caution">
    <text evidence="1">The sequence shown here is derived from an EMBL/GenBank/DDBJ whole genome shotgun (WGS) entry which is preliminary data.</text>
</comment>
<gene>
    <name evidence="1" type="ORF">CEXT_491791</name>
</gene>
<evidence type="ECO:0000313" key="2">
    <source>
        <dbReference type="Proteomes" id="UP001054945"/>
    </source>
</evidence>
<accession>A0AAV4S940</accession>
<proteinExistence type="predicted"/>
<dbReference type="AlphaFoldDB" id="A0AAV4S940"/>